<dbReference type="EMBL" id="CM029043">
    <property type="protein sequence ID" value="KAG2609167.1"/>
    <property type="molecule type" value="Genomic_DNA"/>
</dbReference>
<sequence length="51" mass="5404">MNSNCTVILVSIGCSIAGSSCRCNACAVGVIRFRSLEVAFICRPPPLTMIE</sequence>
<protein>
    <recommendedName>
        <fullName evidence="4">Secreted protein</fullName>
    </recommendedName>
</protein>
<keyword evidence="1" id="KW-0732">Signal</keyword>
<evidence type="ECO:0000313" key="2">
    <source>
        <dbReference type="EMBL" id="KAG2609167.1"/>
    </source>
</evidence>
<evidence type="ECO:0000256" key="1">
    <source>
        <dbReference type="SAM" id="SignalP"/>
    </source>
</evidence>
<comment type="caution">
    <text evidence="2">The sequence shown here is derived from an EMBL/GenBank/DDBJ whole genome shotgun (WGS) entry which is preliminary data.</text>
</comment>
<proteinExistence type="predicted"/>
<accession>A0A8T0TG09</accession>
<organism evidence="2 3">
    <name type="scientific">Panicum virgatum</name>
    <name type="common">Blackwell switchgrass</name>
    <dbReference type="NCBI Taxonomy" id="38727"/>
    <lineage>
        <taxon>Eukaryota</taxon>
        <taxon>Viridiplantae</taxon>
        <taxon>Streptophyta</taxon>
        <taxon>Embryophyta</taxon>
        <taxon>Tracheophyta</taxon>
        <taxon>Spermatophyta</taxon>
        <taxon>Magnoliopsida</taxon>
        <taxon>Liliopsida</taxon>
        <taxon>Poales</taxon>
        <taxon>Poaceae</taxon>
        <taxon>PACMAD clade</taxon>
        <taxon>Panicoideae</taxon>
        <taxon>Panicodae</taxon>
        <taxon>Paniceae</taxon>
        <taxon>Panicinae</taxon>
        <taxon>Panicum</taxon>
        <taxon>Panicum sect. Hiantes</taxon>
    </lineage>
</organism>
<name>A0A8T0TG09_PANVG</name>
<feature type="chain" id="PRO_5035853051" description="Secreted protein" evidence="1">
    <location>
        <begin position="22"/>
        <end position="51"/>
    </location>
</feature>
<dbReference type="AlphaFoldDB" id="A0A8T0TG09"/>
<gene>
    <name evidence="2" type="ORF">PVAP13_4KG135501</name>
</gene>
<keyword evidence="3" id="KW-1185">Reference proteome</keyword>
<dbReference type="Proteomes" id="UP000823388">
    <property type="component" value="Chromosome 4K"/>
</dbReference>
<reference evidence="2" key="1">
    <citation type="submission" date="2020-05" db="EMBL/GenBank/DDBJ databases">
        <title>WGS assembly of Panicum virgatum.</title>
        <authorList>
            <person name="Lovell J.T."/>
            <person name="Jenkins J."/>
            <person name="Shu S."/>
            <person name="Juenger T.E."/>
            <person name="Schmutz J."/>
        </authorList>
    </citation>
    <scope>NUCLEOTIDE SEQUENCE</scope>
    <source>
        <strain evidence="2">AP13</strain>
    </source>
</reference>
<feature type="signal peptide" evidence="1">
    <location>
        <begin position="1"/>
        <end position="21"/>
    </location>
</feature>
<evidence type="ECO:0008006" key="4">
    <source>
        <dbReference type="Google" id="ProtNLM"/>
    </source>
</evidence>
<evidence type="ECO:0000313" key="3">
    <source>
        <dbReference type="Proteomes" id="UP000823388"/>
    </source>
</evidence>